<sequence length="360" mass="39289">MLARLSRRLQSTRAFTVGDRVVISKRVDKTDIDDFARLSGDTNPIHSGDRPLVHGIYLAGLVSGVIGTKLPGNGTIVVSKSLRFPNKCYAGDLVKIEVEIQTIRKLMRCGFWCSVGDKVVMEGTADVINKHVTKNQTFADQSDVGSVQRSAISSGQKLNEMINHAPPAVKPAPFLGSSNGAQSLPSSTPKTPCICGVFLSSQITKTGNKQPTGYAALLHEQDEPAPCNTLGVKTCTNKCLEIIAKHLPNSPAIICGSVDRDVYKERNGFDSTRPDHLGFNGDFLGAAHHTIADQTKTELVSDIHADLVRRRAHGTVYNMFLRAQQFLSSDDRDAGVLWQSQVHNIRHMPDENHRPAHPLL</sequence>
<evidence type="ECO:0000259" key="1">
    <source>
        <dbReference type="Pfam" id="PF01575"/>
    </source>
</evidence>
<protein>
    <recommendedName>
        <fullName evidence="1">MaoC-like domain-containing protein</fullName>
    </recommendedName>
</protein>
<dbReference type="GO" id="GO:0006633">
    <property type="term" value="P:fatty acid biosynthetic process"/>
    <property type="evidence" value="ECO:0007669"/>
    <property type="project" value="TreeGrafter"/>
</dbReference>
<dbReference type="InterPro" id="IPR050965">
    <property type="entry name" value="UPF0336/Enoyl-CoA_hydratase"/>
</dbReference>
<dbReference type="InterPro" id="IPR002539">
    <property type="entry name" value="MaoC-like_dom"/>
</dbReference>
<dbReference type="PANTHER" id="PTHR43437">
    <property type="entry name" value="HYDROXYACYL-THIOESTER DEHYDRATASE TYPE 2, MITOCHONDRIAL-RELATED"/>
    <property type="match status" value="1"/>
</dbReference>
<name>A0A6G0TVS5_APHGL</name>
<reference evidence="2 3" key="1">
    <citation type="submission" date="2019-08" db="EMBL/GenBank/DDBJ databases">
        <title>The genome of the soybean aphid Biotype 1, its phylome, world population structure and adaptation to the North American continent.</title>
        <authorList>
            <person name="Giordano R."/>
            <person name="Donthu R.K."/>
            <person name="Hernandez A.G."/>
            <person name="Wright C.L."/>
            <person name="Zimin A.V."/>
        </authorList>
    </citation>
    <scope>NUCLEOTIDE SEQUENCE [LARGE SCALE GENOMIC DNA]</scope>
    <source>
        <tissue evidence="2">Whole aphids</tissue>
    </source>
</reference>
<comment type="caution">
    <text evidence="2">The sequence shown here is derived from an EMBL/GenBank/DDBJ whole genome shotgun (WGS) entry which is preliminary data.</text>
</comment>
<dbReference type="Pfam" id="PF01575">
    <property type="entry name" value="MaoC_dehydratas"/>
    <property type="match status" value="1"/>
</dbReference>
<keyword evidence="3" id="KW-1185">Reference proteome</keyword>
<dbReference type="Gene3D" id="3.10.129.10">
    <property type="entry name" value="Hotdog Thioesterase"/>
    <property type="match status" value="1"/>
</dbReference>
<dbReference type="GO" id="GO:0019171">
    <property type="term" value="F:(3R)-hydroxyacyl-[acyl-carrier-protein] dehydratase activity"/>
    <property type="evidence" value="ECO:0007669"/>
    <property type="project" value="TreeGrafter"/>
</dbReference>
<dbReference type="AlphaFoldDB" id="A0A6G0TVS5"/>
<dbReference type="Proteomes" id="UP000475862">
    <property type="component" value="Unassembled WGS sequence"/>
</dbReference>
<organism evidence="2 3">
    <name type="scientific">Aphis glycines</name>
    <name type="common">Soybean aphid</name>
    <dbReference type="NCBI Taxonomy" id="307491"/>
    <lineage>
        <taxon>Eukaryota</taxon>
        <taxon>Metazoa</taxon>
        <taxon>Ecdysozoa</taxon>
        <taxon>Arthropoda</taxon>
        <taxon>Hexapoda</taxon>
        <taxon>Insecta</taxon>
        <taxon>Pterygota</taxon>
        <taxon>Neoptera</taxon>
        <taxon>Paraneoptera</taxon>
        <taxon>Hemiptera</taxon>
        <taxon>Sternorrhyncha</taxon>
        <taxon>Aphidomorpha</taxon>
        <taxon>Aphidoidea</taxon>
        <taxon>Aphididae</taxon>
        <taxon>Aphidini</taxon>
        <taxon>Aphis</taxon>
        <taxon>Aphis</taxon>
    </lineage>
</organism>
<dbReference type="GO" id="GO:0005739">
    <property type="term" value="C:mitochondrion"/>
    <property type="evidence" value="ECO:0007669"/>
    <property type="project" value="TreeGrafter"/>
</dbReference>
<feature type="domain" description="MaoC-like" evidence="1">
    <location>
        <begin position="24"/>
        <end position="104"/>
    </location>
</feature>
<dbReference type="OrthoDB" id="201709at2759"/>
<evidence type="ECO:0000313" key="3">
    <source>
        <dbReference type="Proteomes" id="UP000475862"/>
    </source>
</evidence>
<dbReference type="GO" id="GO:0018812">
    <property type="term" value="F:3-hydroxyacyl-CoA dehydratase activity"/>
    <property type="evidence" value="ECO:0007669"/>
    <property type="project" value="UniProtKB-ARBA"/>
</dbReference>
<evidence type="ECO:0000313" key="2">
    <source>
        <dbReference type="EMBL" id="KAE9539680.1"/>
    </source>
</evidence>
<accession>A0A6G0TVS5</accession>
<gene>
    <name evidence="2" type="ORF">AGLY_004932</name>
</gene>
<dbReference type="PANTHER" id="PTHR43437:SF3">
    <property type="entry name" value="HYDROXYACYL-THIOESTER DEHYDRATASE TYPE 2, MITOCHONDRIAL"/>
    <property type="match status" value="1"/>
</dbReference>
<dbReference type="CDD" id="cd03449">
    <property type="entry name" value="R_hydratase"/>
    <property type="match status" value="1"/>
</dbReference>
<proteinExistence type="predicted"/>
<dbReference type="EMBL" id="VYZN01000014">
    <property type="protein sequence ID" value="KAE9539680.1"/>
    <property type="molecule type" value="Genomic_DNA"/>
</dbReference>
<dbReference type="InterPro" id="IPR029069">
    <property type="entry name" value="HotDog_dom_sf"/>
</dbReference>
<dbReference type="SUPFAM" id="SSF54637">
    <property type="entry name" value="Thioesterase/thiol ester dehydrase-isomerase"/>
    <property type="match status" value="1"/>
</dbReference>